<dbReference type="Pfam" id="PF01370">
    <property type="entry name" value="Epimerase"/>
    <property type="match status" value="1"/>
</dbReference>
<dbReference type="PANTHER" id="PTHR10366:SF696">
    <property type="entry name" value="OS07G0601900 PROTEIN"/>
    <property type="match status" value="1"/>
</dbReference>
<comment type="caution">
    <text evidence="4">The sequence shown here is derived from an EMBL/GenBank/DDBJ whole genome shotgun (WGS) entry which is preliminary data.</text>
</comment>
<name>A0AA38CNI9_TAXCH</name>
<dbReference type="InterPro" id="IPR036291">
    <property type="entry name" value="NAD(P)-bd_dom_sf"/>
</dbReference>
<evidence type="ECO:0000259" key="3">
    <source>
        <dbReference type="Pfam" id="PF01370"/>
    </source>
</evidence>
<keyword evidence="5" id="KW-1185">Reference proteome</keyword>
<dbReference type="AlphaFoldDB" id="A0AA38CNI9"/>
<protein>
    <recommendedName>
        <fullName evidence="3">NAD-dependent epimerase/dehydratase domain-containing protein</fullName>
    </recommendedName>
</protein>
<gene>
    <name evidence="4" type="ORF">KI387_031415</name>
</gene>
<feature type="domain" description="NAD-dependent epimerase/dehydratase" evidence="3">
    <location>
        <begin position="140"/>
        <end position="307"/>
    </location>
</feature>
<dbReference type="Proteomes" id="UP000824469">
    <property type="component" value="Unassembled WGS sequence"/>
</dbReference>
<evidence type="ECO:0000313" key="4">
    <source>
        <dbReference type="EMBL" id="KAH9299733.1"/>
    </source>
</evidence>
<dbReference type="InterPro" id="IPR001509">
    <property type="entry name" value="Epimerase_deHydtase"/>
</dbReference>
<dbReference type="GO" id="GO:0016616">
    <property type="term" value="F:oxidoreductase activity, acting on the CH-OH group of donors, NAD or NADP as acceptor"/>
    <property type="evidence" value="ECO:0007669"/>
    <property type="project" value="TreeGrafter"/>
</dbReference>
<dbReference type="Gene3D" id="3.40.50.720">
    <property type="entry name" value="NAD(P)-binding Rossmann-like Domain"/>
    <property type="match status" value="1"/>
</dbReference>
<keyword evidence="1" id="KW-0560">Oxidoreductase</keyword>
<dbReference type="EMBL" id="JAHRHJ020000010">
    <property type="protein sequence ID" value="KAH9299733.1"/>
    <property type="molecule type" value="Genomic_DNA"/>
</dbReference>
<proteinExistence type="predicted"/>
<accession>A0AA38CNI9</accession>
<feature type="compositionally biased region" description="Basic and acidic residues" evidence="2">
    <location>
        <begin position="52"/>
        <end position="62"/>
    </location>
</feature>
<sequence>MSSNSGWNNPSPAQARESVAKADQGGHQQTNMKERKEQHVEKKAASRVKRGHLSDSSEKSNSDTELIQDNYVLPTDPNTMMMVVASSLGQWQEMLPAHKLYNRNPVIFHTPHKNVSTGAEEGKILCHCCQRIHQIMHGQKLLERGYVVHATIGDPENLAKTSHLLSLPGAKERLHIFKADVYQLGSFDSAIEGCDFLINLATALDPQREVIDPAVEGTLNILRACKEAKSVRRVVHTSSLAAAFPLNEEGEFKELLDESCWTPVNYITRKNLDLKAYSVSKTLAEQAALRFGAEQGIEVVTVLVAMVGGISLAPTFPASVSVMLAPLTGSESLHMRTVGVGDAMFRSILLWSSSVGARAENFGMAVLCGKIV</sequence>
<dbReference type="InterPro" id="IPR050425">
    <property type="entry name" value="NAD(P)_dehydrat-like"/>
</dbReference>
<dbReference type="PANTHER" id="PTHR10366">
    <property type="entry name" value="NAD DEPENDENT EPIMERASE/DEHYDRATASE"/>
    <property type="match status" value="1"/>
</dbReference>
<organism evidence="4 5">
    <name type="scientific">Taxus chinensis</name>
    <name type="common">Chinese yew</name>
    <name type="synonym">Taxus wallichiana var. chinensis</name>
    <dbReference type="NCBI Taxonomy" id="29808"/>
    <lineage>
        <taxon>Eukaryota</taxon>
        <taxon>Viridiplantae</taxon>
        <taxon>Streptophyta</taxon>
        <taxon>Embryophyta</taxon>
        <taxon>Tracheophyta</taxon>
        <taxon>Spermatophyta</taxon>
        <taxon>Pinopsida</taxon>
        <taxon>Pinidae</taxon>
        <taxon>Conifers II</taxon>
        <taxon>Cupressales</taxon>
        <taxon>Taxaceae</taxon>
        <taxon>Taxus</taxon>
    </lineage>
</organism>
<feature type="region of interest" description="Disordered" evidence="2">
    <location>
        <begin position="1"/>
        <end position="68"/>
    </location>
</feature>
<evidence type="ECO:0000313" key="5">
    <source>
        <dbReference type="Proteomes" id="UP000824469"/>
    </source>
</evidence>
<feature type="compositionally biased region" description="Basic and acidic residues" evidence="2">
    <location>
        <begin position="32"/>
        <end position="44"/>
    </location>
</feature>
<reference evidence="4 5" key="1">
    <citation type="journal article" date="2021" name="Nat. Plants">
        <title>The Taxus genome provides insights into paclitaxel biosynthesis.</title>
        <authorList>
            <person name="Xiong X."/>
            <person name="Gou J."/>
            <person name="Liao Q."/>
            <person name="Li Y."/>
            <person name="Zhou Q."/>
            <person name="Bi G."/>
            <person name="Li C."/>
            <person name="Du R."/>
            <person name="Wang X."/>
            <person name="Sun T."/>
            <person name="Guo L."/>
            <person name="Liang H."/>
            <person name="Lu P."/>
            <person name="Wu Y."/>
            <person name="Zhang Z."/>
            <person name="Ro D.K."/>
            <person name="Shang Y."/>
            <person name="Huang S."/>
            <person name="Yan J."/>
        </authorList>
    </citation>
    <scope>NUCLEOTIDE SEQUENCE [LARGE SCALE GENOMIC DNA]</scope>
    <source>
        <strain evidence="4">Ta-2019</strain>
    </source>
</reference>
<evidence type="ECO:0000256" key="1">
    <source>
        <dbReference type="ARBA" id="ARBA00023002"/>
    </source>
</evidence>
<dbReference type="SUPFAM" id="SSF51735">
    <property type="entry name" value="NAD(P)-binding Rossmann-fold domains"/>
    <property type="match status" value="1"/>
</dbReference>
<feature type="compositionally biased region" description="Polar residues" evidence="2">
    <location>
        <begin position="1"/>
        <end position="12"/>
    </location>
</feature>
<dbReference type="FunFam" id="3.40.50.720:FF:000085">
    <property type="entry name" value="Dihydroflavonol reductase"/>
    <property type="match status" value="1"/>
</dbReference>
<evidence type="ECO:0000256" key="2">
    <source>
        <dbReference type="SAM" id="MobiDB-lite"/>
    </source>
</evidence>